<comment type="caution">
    <text evidence="1">The sequence shown here is derived from an EMBL/GenBank/DDBJ whole genome shotgun (WGS) entry which is preliminary data.</text>
</comment>
<dbReference type="EMBL" id="QUSF01000003">
    <property type="protein sequence ID" value="RLW11229.1"/>
    <property type="molecule type" value="Genomic_DNA"/>
</dbReference>
<evidence type="ECO:0000313" key="2">
    <source>
        <dbReference type="Proteomes" id="UP000276834"/>
    </source>
</evidence>
<gene>
    <name evidence="1" type="ORF">DV515_00001803</name>
</gene>
<dbReference type="Proteomes" id="UP000276834">
    <property type="component" value="Unassembled WGS sequence"/>
</dbReference>
<accession>A0A3L8SY24</accession>
<organism evidence="1 2">
    <name type="scientific">Chloebia gouldiae</name>
    <name type="common">Gouldian finch</name>
    <name type="synonym">Erythrura gouldiae</name>
    <dbReference type="NCBI Taxonomy" id="44316"/>
    <lineage>
        <taxon>Eukaryota</taxon>
        <taxon>Metazoa</taxon>
        <taxon>Chordata</taxon>
        <taxon>Craniata</taxon>
        <taxon>Vertebrata</taxon>
        <taxon>Euteleostomi</taxon>
        <taxon>Archelosauria</taxon>
        <taxon>Archosauria</taxon>
        <taxon>Dinosauria</taxon>
        <taxon>Saurischia</taxon>
        <taxon>Theropoda</taxon>
        <taxon>Coelurosauria</taxon>
        <taxon>Aves</taxon>
        <taxon>Neognathae</taxon>
        <taxon>Neoaves</taxon>
        <taxon>Telluraves</taxon>
        <taxon>Australaves</taxon>
        <taxon>Passeriformes</taxon>
        <taxon>Passeroidea</taxon>
        <taxon>Passeridae</taxon>
        <taxon>Chloebia</taxon>
    </lineage>
</organism>
<name>A0A3L8SY24_CHLGU</name>
<evidence type="ECO:0000313" key="1">
    <source>
        <dbReference type="EMBL" id="RLW11229.1"/>
    </source>
</evidence>
<protein>
    <submittedName>
        <fullName evidence="1">Uncharacterized protein</fullName>
    </submittedName>
</protein>
<dbReference type="AlphaFoldDB" id="A0A3L8SY24"/>
<proteinExistence type="predicted"/>
<sequence>MWRSEPAGSAVIAREDVTTQFLSMLVQVNQLKKEISKFARQSKDHCLPWKHPWLSSQSGHEADDQNACKSSYKMKLHMDTEKPMLWMTATMKGRNTYYEKPSLAEQGSINC</sequence>
<keyword evidence="2" id="KW-1185">Reference proteome</keyword>
<reference evidence="1 2" key="1">
    <citation type="journal article" date="2018" name="Proc. R. Soc. B">
        <title>A non-coding region near Follistatin controls head colour polymorphism in the Gouldian finch.</title>
        <authorList>
            <person name="Toomey M.B."/>
            <person name="Marques C.I."/>
            <person name="Andrade P."/>
            <person name="Araujo P.M."/>
            <person name="Sabatino S."/>
            <person name="Gazda M.A."/>
            <person name="Afonso S."/>
            <person name="Lopes R.J."/>
            <person name="Corbo J.C."/>
            <person name="Carneiro M."/>
        </authorList>
    </citation>
    <scope>NUCLEOTIDE SEQUENCE [LARGE SCALE GENOMIC DNA]</scope>
    <source>
        <strain evidence="1">Red01</strain>
        <tissue evidence="1">Muscle</tissue>
    </source>
</reference>